<evidence type="ECO:0000313" key="3">
    <source>
        <dbReference type="Proteomes" id="UP000241462"/>
    </source>
</evidence>
<gene>
    <name evidence="2" type="ORF">BD289DRAFT_238973</name>
</gene>
<dbReference type="GO" id="GO:0008033">
    <property type="term" value="P:tRNA processing"/>
    <property type="evidence" value="ECO:0007669"/>
    <property type="project" value="InterPro"/>
</dbReference>
<sequence length="145" mass="15877">MKDAMDIDMPLAEAIESASKTTTRSSKSHDIYTTTIRTPPHAYAHLELITRQELHLDELLLRQYLTSALRQYLGLTGLGISVDILKISGQEGWVRVPRQDLGTFSSALTAWIGTGSASGFRIRAAGNWLGALVGGHDQQNIWGEA</sequence>
<reference evidence="2 3" key="1">
    <citation type="journal article" date="2018" name="Mycol. Prog.">
        <title>Coniella lustricola, a new species from submerged detritus.</title>
        <authorList>
            <person name="Raudabaugh D.B."/>
            <person name="Iturriaga T."/>
            <person name="Carver A."/>
            <person name="Mondo S."/>
            <person name="Pangilinan J."/>
            <person name="Lipzen A."/>
            <person name="He G."/>
            <person name="Amirebrahimi M."/>
            <person name="Grigoriev I.V."/>
            <person name="Miller A.N."/>
        </authorList>
    </citation>
    <scope>NUCLEOTIDE SEQUENCE [LARGE SCALE GENOMIC DNA]</scope>
    <source>
        <strain evidence="2 3">B22-T-1</strain>
    </source>
</reference>
<dbReference type="GO" id="GO:0000172">
    <property type="term" value="C:ribonuclease MRP complex"/>
    <property type="evidence" value="ECO:0007669"/>
    <property type="project" value="InterPro"/>
</dbReference>
<dbReference type="Proteomes" id="UP000241462">
    <property type="component" value="Unassembled WGS sequence"/>
</dbReference>
<keyword evidence="3" id="KW-1185">Reference proteome</keyword>
<organism evidence="2 3">
    <name type="scientific">Coniella lustricola</name>
    <dbReference type="NCBI Taxonomy" id="2025994"/>
    <lineage>
        <taxon>Eukaryota</taxon>
        <taxon>Fungi</taxon>
        <taxon>Dikarya</taxon>
        <taxon>Ascomycota</taxon>
        <taxon>Pezizomycotina</taxon>
        <taxon>Sordariomycetes</taxon>
        <taxon>Sordariomycetidae</taxon>
        <taxon>Diaporthales</taxon>
        <taxon>Schizoparmaceae</taxon>
        <taxon>Coniella</taxon>
    </lineage>
</organism>
<evidence type="ECO:0000259" key="1">
    <source>
        <dbReference type="Pfam" id="PF20976"/>
    </source>
</evidence>
<dbReference type="EMBL" id="KZ678377">
    <property type="protein sequence ID" value="PSS02457.1"/>
    <property type="molecule type" value="Genomic_DNA"/>
</dbReference>
<dbReference type="AlphaFoldDB" id="A0A2T3ALG1"/>
<protein>
    <recommendedName>
        <fullName evidence="1">Ribonucleases P/MRP subunit Pop8-like domain-containing protein</fullName>
    </recommendedName>
</protein>
<dbReference type="Pfam" id="PF20976">
    <property type="entry name" value="Pop8"/>
    <property type="match status" value="1"/>
</dbReference>
<proteinExistence type="predicted"/>
<dbReference type="GO" id="GO:0034965">
    <property type="term" value="P:intronic box C/D snoRNA processing"/>
    <property type="evidence" value="ECO:0007669"/>
    <property type="project" value="TreeGrafter"/>
</dbReference>
<dbReference type="InParanoid" id="A0A2T3ALG1"/>
<dbReference type="GO" id="GO:0000171">
    <property type="term" value="F:ribonuclease MRP activity"/>
    <property type="evidence" value="ECO:0007669"/>
    <property type="project" value="TreeGrafter"/>
</dbReference>
<dbReference type="GO" id="GO:0005655">
    <property type="term" value="C:nucleolar ribonuclease P complex"/>
    <property type="evidence" value="ECO:0007669"/>
    <property type="project" value="InterPro"/>
</dbReference>
<dbReference type="PANTHER" id="PTHR28173:SF1">
    <property type="entry name" value="RIBONUCLEASES P_MRP PROTEIN SUBUNIT POP8"/>
    <property type="match status" value="1"/>
</dbReference>
<dbReference type="GO" id="GO:0000294">
    <property type="term" value="P:nuclear-transcribed mRNA catabolic process, RNase MRP-dependent"/>
    <property type="evidence" value="ECO:0007669"/>
    <property type="project" value="TreeGrafter"/>
</dbReference>
<dbReference type="InterPro" id="IPR049128">
    <property type="entry name" value="Pop8-like_dom"/>
</dbReference>
<evidence type="ECO:0000313" key="2">
    <source>
        <dbReference type="EMBL" id="PSS02457.1"/>
    </source>
</evidence>
<accession>A0A2T3ALG1</accession>
<dbReference type="GO" id="GO:0004526">
    <property type="term" value="F:ribonuclease P activity"/>
    <property type="evidence" value="ECO:0007669"/>
    <property type="project" value="TreeGrafter"/>
</dbReference>
<dbReference type="STRING" id="2025994.A0A2T3ALG1"/>
<dbReference type="InterPro" id="IPR020347">
    <property type="entry name" value="Pop8"/>
</dbReference>
<feature type="domain" description="Ribonucleases P/MRP subunit Pop8-like" evidence="1">
    <location>
        <begin position="41"/>
        <end position="111"/>
    </location>
</feature>
<dbReference type="OrthoDB" id="5530243at2759"/>
<name>A0A2T3ALG1_9PEZI</name>
<dbReference type="PANTHER" id="PTHR28173">
    <property type="entry name" value="RIBONUCLEASES P/MRP PROTEIN SUBUNIT POP8"/>
    <property type="match status" value="1"/>
</dbReference>